<keyword evidence="1" id="KW-0813">Transport</keyword>
<accession>X1SGB5</accession>
<sequence>EIIKTELGTGDVNFGADVIVSGGKGMQSRDNYEQLVSALCEGLSKKLGTQVERGASRAAVEQGFIERVHQVGQTGTAIGPKLYIALGISGAIQHMIGVANAETIVAINSDPNAPIFKQCDYYIVGTVEDTVPQLVQALGSA</sequence>
<comment type="caution">
    <text evidence="3">The sequence shown here is derived from an EMBL/GenBank/DDBJ whole genome shotgun (WGS) entry which is preliminary data.</text>
</comment>
<gene>
    <name evidence="3" type="ORF">S12H4_16408</name>
</gene>
<dbReference type="Gene3D" id="3.40.50.1220">
    <property type="entry name" value="TPP-binding domain"/>
    <property type="match status" value="1"/>
</dbReference>
<dbReference type="Pfam" id="PF00766">
    <property type="entry name" value="ETF_alpha"/>
    <property type="match status" value="1"/>
</dbReference>
<dbReference type="InterPro" id="IPR029035">
    <property type="entry name" value="DHS-like_NAD/FAD-binding_dom"/>
</dbReference>
<dbReference type="PROSITE" id="PS00696">
    <property type="entry name" value="ETF_ALPHA"/>
    <property type="match status" value="1"/>
</dbReference>
<protein>
    <recommendedName>
        <fullName evidence="2">Electron transfer flavoprotein alpha subunit C-terminal domain-containing protein</fullName>
    </recommendedName>
</protein>
<feature type="non-terminal residue" evidence="3">
    <location>
        <position position="1"/>
    </location>
</feature>
<dbReference type="PANTHER" id="PTHR43153">
    <property type="entry name" value="ELECTRON TRANSFER FLAVOPROTEIN ALPHA"/>
    <property type="match status" value="1"/>
</dbReference>
<dbReference type="InterPro" id="IPR001308">
    <property type="entry name" value="ETF_a/FixB"/>
</dbReference>
<dbReference type="GO" id="GO:0033539">
    <property type="term" value="P:fatty acid beta-oxidation using acyl-CoA dehydrogenase"/>
    <property type="evidence" value="ECO:0007669"/>
    <property type="project" value="TreeGrafter"/>
</dbReference>
<dbReference type="GO" id="GO:0009055">
    <property type="term" value="F:electron transfer activity"/>
    <property type="evidence" value="ECO:0007669"/>
    <property type="project" value="InterPro"/>
</dbReference>
<dbReference type="AlphaFoldDB" id="X1SGB5"/>
<feature type="domain" description="Electron transfer flavoprotein alpha subunit C-terminal" evidence="2">
    <location>
        <begin position="16"/>
        <end position="98"/>
    </location>
</feature>
<keyword evidence="1" id="KW-0249">Electron transport</keyword>
<evidence type="ECO:0000256" key="1">
    <source>
        <dbReference type="ARBA" id="ARBA00022982"/>
    </source>
</evidence>
<name>X1SGB5_9ZZZZ</name>
<dbReference type="SUPFAM" id="SSF52467">
    <property type="entry name" value="DHS-like NAD/FAD-binding domain"/>
    <property type="match status" value="1"/>
</dbReference>
<reference evidence="3" key="1">
    <citation type="journal article" date="2014" name="Front. Microbiol.">
        <title>High frequency of phylogenetically diverse reductive dehalogenase-homologous genes in deep subseafloor sedimentary metagenomes.</title>
        <authorList>
            <person name="Kawai M."/>
            <person name="Futagami T."/>
            <person name="Toyoda A."/>
            <person name="Takaki Y."/>
            <person name="Nishi S."/>
            <person name="Hori S."/>
            <person name="Arai W."/>
            <person name="Tsubouchi T."/>
            <person name="Morono Y."/>
            <person name="Uchiyama I."/>
            <person name="Ito T."/>
            <person name="Fujiyama A."/>
            <person name="Inagaki F."/>
            <person name="Takami H."/>
        </authorList>
    </citation>
    <scope>NUCLEOTIDE SEQUENCE</scope>
    <source>
        <strain evidence="3">Expedition CK06-06</strain>
    </source>
</reference>
<dbReference type="InterPro" id="IPR014731">
    <property type="entry name" value="ETF_asu_C"/>
</dbReference>
<organism evidence="3">
    <name type="scientific">marine sediment metagenome</name>
    <dbReference type="NCBI Taxonomy" id="412755"/>
    <lineage>
        <taxon>unclassified sequences</taxon>
        <taxon>metagenomes</taxon>
        <taxon>ecological metagenomes</taxon>
    </lineage>
</organism>
<dbReference type="PANTHER" id="PTHR43153:SF1">
    <property type="entry name" value="ELECTRON TRANSFER FLAVOPROTEIN SUBUNIT ALPHA, MITOCHONDRIAL"/>
    <property type="match status" value="1"/>
</dbReference>
<evidence type="ECO:0000313" key="3">
    <source>
        <dbReference type="EMBL" id="GAI78196.1"/>
    </source>
</evidence>
<dbReference type="InterPro" id="IPR018206">
    <property type="entry name" value="ETF_asu_C_CS"/>
</dbReference>
<evidence type="ECO:0000259" key="2">
    <source>
        <dbReference type="Pfam" id="PF00766"/>
    </source>
</evidence>
<dbReference type="GO" id="GO:0050660">
    <property type="term" value="F:flavin adenine dinucleotide binding"/>
    <property type="evidence" value="ECO:0007669"/>
    <property type="project" value="InterPro"/>
</dbReference>
<dbReference type="EMBL" id="BARW01007932">
    <property type="protein sequence ID" value="GAI78196.1"/>
    <property type="molecule type" value="Genomic_DNA"/>
</dbReference>
<proteinExistence type="predicted"/>